<dbReference type="GO" id="GO:0005576">
    <property type="term" value="C:extracellular region"/>
    <property type="evidence" value="ECO:0007669"/>
    <property type="project" value="UniProtKB-SubCell"/>
</dbReference>
<dbReference type="InterPro" id="IPR029413">
    <property type="entry name" value="RG-lyase_II"/>
</dbReference>
<proteinExistence type="inferred from homology"/>
<dbReference type="GeneID" id="73343033"/>
<dbReference type="CDD" id="cd10316">
    <property type="entry name" value="RGL4_M"/>
    <property type="match status" value="1"/>
</dbReference>
<name>A0A9Q8SU80_9PEZI</name>
<evidence type="ECO:0000256" key="5">
    <source>
        <dbReference type="ARBA" id="ARBA00022525"/>
    </source>
</evidence>
<dbReference type="PANTHER" id="PTHR32018:SF1">
    <property type="entry name" value="RHAMNOGALACTURONAN ENDOLYASE"/>
    <property type="match status" value="1"/>
</dbReference>
<protein>
    <recommendedName>
        <fullName evidence="4">rhamnogalacturonan endolyase</fullName>
        <ecNumber evidence="4">4.2.2.23</ecNumber>
    </recommendedName>
</protein>
<keyword evidence="5" id="KW-0964">Secreted</keyword>
<keyword evidence="8" id="KW-0119">Carbohydrate metabolism</keyword>
<dbReference type="RefSeq" id="XP_049145167.1">
    <property type="nucleotide sequence ID" value="XM_049288023.1"/>
</dbReference>
<comment type="subcellular location">
    <subcellularLocation>
        <location evidence="2">Secreted</location>
    </subcellularLocation>
</comment>
<dbReference type="GO" id="GO:0102210">
    <property type="term" value="F:rhamnogalacturonan endolyase activity"/>
    <property type="evidence" value="ECO:0007669"/>
    <property type="project" value="UniProtKB-EC"/>
</dbReference>
<dbReference type="SUPFAM" id="SSF49452">
    <property type="entry name" value="Starch-binding domain-like"/>
    <property type="match status" value="1"/>
</dbReference>
<dbReference type="AlphaFoldDB" id="A0A9Q8SU80"/>
<dbReference type="PANTHER" id="PTHR32018">
    <property type="entry name" value="RHAMNOGALACTURONATE LYASE FAMILY PROTEIN"/>
    <property type="match status" value="1"/>
</dbReference>
<dbReference type="SUPFAM" id="SSF49785">
    <property type="entry name" value="Galactose-binding domain-like"/>
    <property type="match status" value="1"/>
</dbReference>
<sequence length="747" mass="81715">MQQLAPYVLGDSLAISKKNLVALRAQSPGYSSNPNQPLSRKERGKTRLISEFPPIKARRLLAAKLTWIAGNGVGEKEAIRTMRFSSPRNPRTTRGKNEEKSGTGVPVARLNAFLSAKMRSSLFAAALGGLISSAFAAPTQTEPFLRQVDNQTWIIGNDVWNMTQGLKYGVKLYYKDRDLVGNAVGHYVSYNGAANDIAWSSATIAKKGTYEGTPFIDVKFTANDGDFHWVIFQGLAGAYQYFVNRNLPTLGEFRTLWRLDNTTFPNGKTDLHDKPLPKLADYLPENKVQDETWRTPDGTGYITKYDFSDFIRTQKYYGVYGDEVGSWYINAGKDYYNGNHLKQELMVHRESATGDAVQLNMVHGTHFQVSAVDVFPVGKMWGPWLWYLNDGSKSDADSRAASEFASWPYPWLDDAAYQSRGTVRGKLLLSDGRPAAGAAVFLGDNHPNKTALDMGSDYYYTTYADASGAFEIPHVRTTSAGYALQAWSAGAALADVTTHILFNDVHVTESGQTTDLGTLNWAVSKRTKLFQVGDFDRTSLGFAHGGDPYFGHAIIASCPENIVFRAATTGSNSTCSASKTSDWCYGQTYKGNYTISFRIPTLPDPAPASANLIVSLAGYSTGASSVVLANGQQVGNLTSGAVGVDSTSGLLNDPSVYRSATAAGEWRLFEFPVPGALLKQGENEVTFQLTRNTTWRGFIWDSIGNVPRAKFVHQGVGFGKTSSRKVKQKTSQGIFADSTAFVFQSNI</sequence>
<feature type="region of interest" description="Disordered" evidence="10">
    <location>
        <begin position="83"/>
        <end position="103"/>
    </location>
</feature>
<dbReference type="Gene3D" id="2.60.120.260">
    <property type="entry name" value="Galactose-binding domain-like"/>
    <property type="match status" value="1"/>
</dbReference>
<dbReference type="InterPro" id="IPR008979">
    <property type="entry name" value="Galactose-bd-like_sf"/>
</dbReference>
<evidence type="ECO:0000259" key="12">
    <source>
        <dbReference type="Pfam" id="PF14686"/>
    </source>
</evidence>
<dbReference type="Pfam" id="PF14686">
    <property type="entry name" value="fn3_3"/>
    <property type="match status" value="1"/>
</dbReference>
<dbReference type="EMBL" id="CP019476">
    <property type="protein sequence ID" value="UQC83548.1"/>
    <property type="molecule type" value="Genomic_DNA"/>
</dbReference>
<evidence type="ECO:0000256" key="1">
    <source>
        <dbReference type="ARBA" id="ARBA00001324"/>
    </source>
</evidence>
<dbReference type="InterPro" id="IPR029411">
    <property type="entry name" value="RG-lyase_III"/>
</dbReference>
<evidence type="ECO:0000256" key="4">
    <source>
        <dbReference type="ARBA" id="ARBA00012437"/>
    </source>
</evidence>
<accession>A0A9Q8SU80</accession>
<evidence type="ECO:0000256" key="7">
    <source>
        <dbReference type="ARBA" id="ARBA00023239"/>
    </source>
</evidence>
<feature type="compositionally biased region" description="Polar residues" evidence="10">
    <location>
        <begin position="83"/>
        <end position="92"/>
    </location>
</feature>
<dbReference type="EC" id="4.2.2.23" evidence="4"/>
<dbReference type="CDD" id="cd10320">
    <property type="entry name" value="RGL4_N"/>
    <property type="match status" value="1"/>
</dbReference>
<keyword evidence="6" id="KW-0732">Signal</keyword>
<dbReference type="InterPro" id="IPR011013">
    <property type="entry name" value="Gal_mutarotase_sf_dom"/>
</dbReference>
<dbReference type="InterPro" id="IPR051850">
    <property type="entry name" value="Polysacch_Lyase_4"/>
</dbReference>
<organism evidence="13 14">
    <name type="scientific">Colletotrichum lupini</name>
    <dbReference type="NCBI Taxonomy" id="145971"/>
    <lineage>
        <taxon>Eukaryota</taxon>
        <taxon>Fungi</taxon>
        <taxon>Dikarya</taxon>
        <taxon>Ascomycota</taxon>
        <taxon>Pezizomycotina</taxon>
        <taxon>Sordariomycetes</taxon>
        <taxon>Hypocreomycetidae</taxon>
        <taxon>Glomerellales</taxon>
        <taxon>Glomerellaceae</taxon>
        <taxon>Colletotrichum</taxon>
        <taxon>Colletotrichum acutatum species complex</taxon>
    </lineage>
</organism>
<comment type="catalytic activity">
    <reaction evidence="1">
        <text>Endotype eliminative cleavage of L-alpha-rhamnopyranosyl-(1-&gt;4)-alpha-D-galactopyranosyluronic acid bonds of rhamnogalacturonan I domains in ramified hairy regions of pectin leaving L-rhamnopyranose at the reducing end and 4-deoxy-4,5-unsaturated D-galactopyranosyluronic acid at the non-reducing end.</text>
        <dbReference type="EC" id="4.2.2.23"/>
    </reaction>
</comment>
<dbReference type="InterPro" id="IPR013784">
    <property type="entry name" value="Carb-bd-like_fold"/>
</dbReference>
<comment type="similarity">
    <text evidence="3">Belongs to the polysaccharide lyase 4 family.</text>
</comment>
<evidence type="ECO:0000256" key="2">
    <source>
        <dbReference type="ARBA" id="ARBA00004613"/>
    </source>
</evidence>
<evidence type="ECO:0000256" key="9">
    <source>
        <dbReference type="ARBA" id="ARBA00023326"/>
    </source>
</evidence>
<evidence type="ECO:0000256" key="10">
    <source>
        <dbReference type="SAM" id="MobiDB-lite"/>
    </source>
</evidence>
<dbReference type="Gene3D" id="2.70.98.10">
    <property type="match status" value="1"/>
</dbReference>
<feature type="domain" description="Rhamnogalacturonan lyase" evidence="12">
    <location>
        <begin position="432"/>
        <end position="515"/>
    </location>
</feature>
<evidence type="ECO:0000256" key="8">
    <source>
        <dbReference type="ARBA" id="ARBA00023277"/>
    </source>
</evidence>
<keyword evidence="9" id="KW-0624">Polysaccharide degradation</keyword>
<dbReference type="GO" id="GO:0030246">
    <property type="term" value="F:carbohydrate binding"/>
    <property type="evidence" value="ECO:0007669"/>
    <property type="project" value="InterPro"/>
</dbReference>
<evidence type="ECO:0000256" key="6">
    <source>
        <dbReference type="ARBA" id="ARBA00022729"/>
    </source>
</evidence>
<evidence type="ECO:0000313" key="13">
    <source>
        <dbReference type="EMBL" id="UQC83548.1"/>
    </source>
</evidence>
<reference evidence="13" key="1">
    <citation type="journal article" date="2021" name="Mol. Plant Microbe Interact.">
        <title>Complete Genome Sequence of the Plant-Pathogenic Fungus Colletotrichum lupini.</title>
        <authorList>
            <person name="Baroncelli R."/>
            <person name="Pensec F."/>
            <person name="Da Lio D."/>
            <person name="Boufleur T."/>
            <person name="Vicente I."/>
            <person name="Sarrocco S."/>
            <person name="Picot A."/>
            <person name="Baraldi E."/>
            <person name="Sukno S."/>
            <person name="Thon M."/>
            <person name="Le Floch G."/>
        </authorList>
    </citation>
    <scope>NUCLEOTIDE SEQUENCE</scope>
    <source>
        <strain evidence="13">IMI 504893</strain>
    </source>
</reference>
<gene>
    <name evidence="13" type="ORF">CLUP02_09042</name>
</gene>
<dbReference type="Proteomes" id="UP000830671">
    <property type="component" value="Chromosome 4"/>
</dbReference>
<dbReference type="SUPFAM" id="SSF74650">
    <property type="entry name" value="Galactose mutarotase-like"/>
    <property type="match status" value="1"/>
</dbReference>
<dbReference type="GO" id="GO:0000272">
    <property type="term" value="P:polysaccharide catabolic process"/>
    <property type="evidence" value="ECO:0007669"/>
    <property type="project" value="UniProtKB-KW"/>
</dbReference>
<evidence type="ECO:0000259" key="11">
    <source>
        <dbReference type="Pfam" id="PF14683"/>
    </source>
</evidence>
<feature type="domain" description="Rhamnogalacturonan lyase" evidence="11">
    <location>
        <begin position="529"/>
        <end position="703"/>
    </location>
</feature>
<keyword evidence="7 13" id="KW-0456">Lyase</keyword>
<evidence type="ECO:0000313" key="14">
    <source>
        <dbReference type="Proteomes" id="UP000830671"/>
    </source>
</evidence>
<keyword evidence="14" id="KW-1185">Reference proteome</keyword>
<dbReference type="KEGG" id="clup:CLUP02_09042"/>
<evidence type="ECO:0000256" key="3">
    <source>
        <dbReference type="ARBA" id="ARBA00010418"/>
    </source>
</evidence>
<dbReference type="InterPro" id="IPR014718">
    <property type="entry name" value="GH-type_carb-bd"/>
</dbReference>
<dbReference type="Pfam" id="PF14683">
    <property type="entry name" value="CBM-like"/>
    <property type="match status" value="1"/>
</dbReference>